<dbReference type="AlphaFoldDB" id="A0A8X6QKB6"/>
<name>A0A8X6QKB6_NEPPI</name>
<dbReference type="OrthoDB" id="6436447at2759"/>
<proteinExistence type="predicted"/>
<gene>
    <name evidence="1" type="ORF">NPIL_586741</name>
</gene>
<evidence type="ECO:0000313" key="2">
    <source>
        <dbReference type="Proteomes" id="UP000887013"/>
    </source>
</evidence>
<organism evidence="1 2">
    <name type="scientific">Nephila pilipes</name>
    <name type="common">Giant wood spider</name>
    <name type="synonym">Nephila maculata</name>
    <dbReference type="NCBI Taxonomy" id="299642"/>
    <lineage>
        <taxon>Eukaryota</taxon>
        <taxon>Metazoa</taxon>
        <taxon>Ecdysozoa</taxon>
        <taxon>Arthropoda</taxon>
        <taxon>Chelicerata</taxon>
        <taxon>Arachnida</taxon>
        <taxon>Araneae</taxon>
        <taxon>Araneomorphae</taxon>
        <taxon>Entelegynae</taxon>
        <taxon>Araneoidea</taxon>
        <taxon>Nephilidae</taxon>
        <taxon>Nephila</taxon>
    </lineage>
</organism>
<protein>
    <submittedName>
        <fullName evidence="1">Uncharacterized protein</fullName>
    </submittedName>
</protein>
<accession>A0A8X6QKB6</accession>
<evidence type="ECO:0000313" key="1">
    <source>
        <dbReference type="EMBL" id="GFU23601.1"/>
    </source>
</evidence>
<comment type="caution">
    <text evidence="1">The sequence shown here is derived from an EMBL/GenBank/DDBJ whole genome shotgun (WGS) entry which is preliminary data.</text>
</comment>
<reference evidence="1" key="1">
    <citation type="submission" date="2020-08" db="EMBL/GenBank/DDBJ databases">
        <title>Multicomponent nature underlies the extraordinary mechanical properties of spider dragline silk.</title>
        <authorList>
            <person name="Kono N."/>
            <person name="Nakamura H."/>
            <person name="Mori M."/>
            <person name="Yoshida Y."/>
            <person name="Ohtoshi R."/>
            <person name="Malay A.D."/>
            <person name="Moran D.A.P."/>
            <person name="Tomita M."/>
            <person name="Numata K."/>
            <person name="Arakawa K."/>
        </authorList>
    </citation>
    <scope>NUCLEOTIDE SEQUENCE</scope>
</reference>
<dbReference type="EMBL" id="BMAW01081258">
    <property type="protein sequence ID" value="GFU23601.1"/>
    <property type="molecule type" value="Genomic_DNA"/>
</dbReference>
<dbReference type="Proteomes" id="UP000887013">
    <property type="component" value="Unassembled WGS sequence"/>
</dbReference>
<keyword evidence="2" id="KW-1185">Reference proteome</keyword>
<sequence length="84" mass="9899">MVENIGFEVVLCQSEIKINRLPSHEKAKDLFYSFCPLVPHVPENQREIFKEELYQCLLEKFARNDDRTPVHMASVLEIVIRKPE</sequence>